<keyword evidence="1" id="KW-0677">Repeat</keyword>
<dbReference type="InterPro" id="IPR036318">
    <property type="entry name" value="FAD-bd_PCMH-like_sf"/>
</dbReference>
<dbReference type="InterPro" id="IPR016169">
    <property type="entry name" value="FAD-bd_PCMH_sub2"/>
</dbReference>
<reference evidence="6" key="1">
    <citation type="submission" date="2014-07" db="EMBL/GenBank/DDBJ databases">
        <title>Identification of a novel salt tolerance gene in wild soybean by whole-genome sequencing.</title>
        <authorList>
            <person name="Lam H.-M."/>
            <person name="Qi X."/>
            <person name="Li M.-W."/>
            <person name="Liu X."/>
            <person name="Xie M."/>
            <person name="Ni M."/>
            <person name="Xu X."/>
        </authorList>
    </citation>
    <scope>NUCLEOTIDE SEQUENCE [LARGE SCALE GENOMIC DNA]</scope>
    <source>
        <tissue evidence="6">Root</tissue>
    </source>
</reference>
<evidence type="ECO:0000259" key="5">
    <source>
        <dbReference type="PROSITE" id="PS51371"/>
    </source>
</evidence>
<dbReference type="PROSITE" id="PS51371">
    <property type="entry name" value="CBS"/>
    <property type="match status" value="2"/>
</dbReference>
<evidence type="ECO:0000256" key="3">
    <source>
        <dbReference type="PROSITE-ProRule" id="PRU00703"/>
    </source>
</evidence>
<dbReference type="Gene3D" id="3.10.580.10">
    <property type="entry name" value="CBS-domain"/>
    <property type="match status" value="1"/>
</dbReference>
<feature type="region of interest" description="Disordered" evidence="4">
    <location>
        <begin position="266"/>
        <end position="305"/>
    </location>
</feature>
<feature type="domain" description="CBS" evidence="5">
    <location>
        <begin position="1"/>
        <end position="62"/>
    </location>
</feature>
<name>A0A0B2SGD4_GLYSO</name>
<sequence>MTPLVDVVAIDASSSLVDFHHLWVTHQYSRVPVFEQRVDNIMGIAYAMDLLDYVQKGELLESTTVGDMAHKPAYFVPDSMSVWNLLREFRIRKVHMAVVLNEYGGTVGIVTLEDVVEEIVGEIFDENDSKEEIQKKTGYIVMRAEGVFDVDANTSIDQLSEDLNIKMPEGHQYETVSGFVCEAFGYIPRTGECIKVVLEREDEDDNNESNADQQDQKEKNQSFKLEILAGNARKVSAVRFEHINNNDEMLETKVTRMIPKIMKRKWRSDANSDNDAEYDGDTFAKTPQDDISSEYLVDQENSNRG</sequence>
<evidence type="ECO:0000256" key="2">
    <source>
        <dbReference type="ARBA" id="ARBA00023122"/>
    </source>
</evidence>
<dbReference type="Gene3D" id="3.30.465.10">
    <property type="match status" value="1"/>
</dbReference>
<gene>
    <name evidence="6" type="ORF">glysoja_025917</name>
</gene>
<dbReference type="PANTHER" id="PTHR22777">
    <property type="entry name" value="HEMOLYSIN-RELATED"/>
    <property type="match status" value="1"/>
</dbReference>
<keyword evidence="2 3" id="KW-0129">CBS domain</keyword>
<dbReference type="FunFam" id="3.10.580.10:FF:000002">
    <property type="entry name" value="Magnesium/cobalt efflux protein CorC"/>
    <property type="match status" value="1"/>
</dbReference>
<dbReference type="SUPFAM" id="SSF54631">
    <property type="entry name" value="CBS-domain pair"/>
    <property type="match status" value="1"/>
</dbReference>
<dbReference type="SUPFAM" id="SSF56176">
    <property type="entry name" value="FAD-binding/transporter-associated domain-like"/>
    <property type="match status" value="1"/>
</dbReference>
<dbReference type="InterPro" id="IPR000644">
    <property type="entry name" value="CBS_dom"/>
</dbReference>
<dbReference type="GO" id="GO:0050660">
    <property type="term" value="F:flavin adenine dinucleotide binding"/>
    <property type="evidence" value="ECO:0007669"/>
    <property type="project" value="InterPro"/>
</dbReference>
<evidence type="ECO:0000256" key="1">
    <source>
        <dbReference type="ARBA" id="ARBA00022737"/>
    </source>
</evidence>
<protein>
    <submittedName>
        <fullName evidence="6">DUF21 domain-containing protein, chloroplastic</fullName>
    </submittedName>
</protein>
<dbReference type="Proteomes" id="UP000053555">
    <property type="component" value="Unassembled WGS sequence"/>
</dbReference>
<dbReference type="Pfam" id="PF03471">
    <property type="entry name" value="CorC_HlyC"/>
    <property type="match status" value="1"/>
</dbReference>
<evidence type="ECO:0000256" key="4">
    <source>
        <dbReference type="SAM" id="MobiDB-lite"/>
    </source>
</evidence>
<dbReference type="EMBL" id="KN643543">
    <property type="protein sequence ID" value="KHN43878.1"/>
    <property type="molecule type" value="Genomic_DNA"/>
</dbReference>
<dbReference type="InterPro" id="IPR005170">
    <property type="entry name" value="Transptr-assoc_dom"/>
</dbReference>
<dbReference type="PANTHER" id="PTHR22777:SF17">
    <property type="entry name" value="UPF0053 PROTEIN SLL0260"/>
    <property type="match status" value="1"/>
</dbReference>
<proteinExistence type="predicted"/>
<accession>A0A0B2SGD4</accession>
<dbReference type="InterPro" id="IPR046342">
    <property type="entry name" value="CBS_dom_sf"/>
</dbReference>
<feature type="domain" description="CBS" evidence="5">
    <location>
        <begin position="68"/>
        <end position="126"/>
    </location>
</feature>
<feature type="region of interest" description="Disordered" evidence="4">
    <location>
        <begin position="200"/>
        <end position="221"/>
    </location>
</feature>
<dbReference type="Pfam" id="PF00571">
    <property type="entry name" value="CBS"/>
    <property type="match status" value="1"/>
</dbReference>
<dbReference type="SMART" id="SM01091">
    <property type="entry name" value="CorC_HlyC"/>
    <property type="match status" value="1"/>
</dbReference>
<organism evidence="6">
    <name type="scientific">Glycine soja</name>
    <name type="common">Wild soybean</name>
    <dbReference type="NCBI Taxonomy" id="3848"/>
    <lineage>
        <taxon>Eukaryota</taxon>
        <taxon>Viridiplantae</taxon>
        <taxon>Streptophyta</taxon>
        <taxon>Embryophyta</taxon>
        <taxon>Tracheophyta</taxon>
        <taxon>Spermatophyta</taxon>
        <taxon>Magnoliopsida</taxon>
        <taxon>eudicotyledons</taxon>
        <taxon>Gunneridae</taxon>
        <taxon>Pentapetalae</taxon>
        <taxon>rosids</taxon>
        <taxon>fabids</taxon>
        <taxon>Fabales</taxon>
        <taxon>Fabaceae</taxon>
        <taxon>Papilionoideae</taxon>
        <taxon>50 kb inversion clade</taxon>
        <taxon>NPAAA clade</taxon>
        <taxon>indigoferoid/millettioid clade</taxon>
        <taxon>Phaseoleae</taxon>
        <taxon>Glycine</taxon>
        <taxon>Glycine subgen. Soja</taxon>
    </lineage>
</organism>
<dbReference type="AlphaFoldDB" id="A0A0B2SGD4"/>
<dbReference type="InterPro" id="IPR044751">
    <property type="entry name" value="Ion_transp-like_CBS"/>
</dbReference>
<evidence type="ECO:0000313" key="6">
    <source>
        <dbReference type="EMBL" id="KHN43878.1"/>
    </source>
</evidence>
<dbReference type="CDD" id="cd04590">
    <property type="entry name" value="CBS_pair_CorC_HlyC_assoc"/>
    <property type="match status" value="1"/>
</dbReference>